<keyword evidence="5" id="KW-0716">Sensory transduction</keyword>
<feature type="domain" description="PAS" evidence="14">
    <location>
        <begin position="14"/>
        <end position="87"/>
    </location>
</feature>
<keyword evidence="17" id="KW-1185">Reference proteome</keyword>
<evidence type="ECO:0000256" key="7">
    <source>
        <dbReference type="ARBA" id="ARBA00022643"/>
    </source>
</evidence>
<evidence type="ECO:0000256" key="4">
    <source>
        <dbReference type="ARBA" id="ARBA00022553"/>
    </source>
</evidence>
<dbReference type="InterPro" id="IPR036890">
    <property type="entry name" value="HATPase_C_sf"/>
</dbReference>
<dbReference type="InterPro" id="IPR000700">
    <property type="entry name" value="PAS-assoc_C"/>
</dbReference>
<evidence type="ECO:0000256" key="3">
    <source>
        <dbReference type="ARBA" id="ARBA00022543"/>
    </source>
</evidence>
<keyword evidence="13" id="KW-0675">Receptor</keyword>
<evidence type="ECO:0000313" key="16">
    <source>
        <dbReference type="EMBL" id="SFD54672.1"/>
    </source>
</evidence>
<dbReference type="GO" id="GO:0009881">
    <property type="term" value="F:photoreceptor activity"/>
    <property type="evidence" value="ECO:0007669"/>
    <property type="project" value="UniProtKB-KW"/>
</dbReference>
<dbReference type="Pfam" id="PF13426">
    <property type="entry name" value="PAS_9"/>
    <property type="match status" value="1"/>
</dbReference>
<dbReference type="Pfam" id="PF07536">
    <property type="entry name" value="HWE_HK"/>
    <property type="match status" value="1"/>
</dbReference>
<dbReference type="AlphaFoldDB" id="A0A1I1T7V4"/>
<keyword evidence="4" id="KW-0597">Phosphoprotein</keyword>
<dbReference type="PANTHER" id="PTHR47429">
    <property type="entry name" value="PROTEIN TWIN LOV 1"/>
    <property type="match status" value="1"/>
</dbReference>
<keyword evidence="7" id="KW-0288">FMN</keyword>
<evidence type="ECO:0000256" key="2">
    <source>
        <dbReference type="ARBA" id="ARBA00012438"/>
    </source>
</evidence>
<dbReference type="InterPro" id="IPR011102">
    <property type="entry name" value="Sig_transdc_His_kinase_HWE"/>
</dbReference>
<dbReference type="PANTHER" id="PTHR47429:SF2">
    <property type="entry name" value="PROTEIN TWIN LOV 1"/>
    <property type="match status" value="1"/>
</dbReference>
<dbReference type="InterPro" id="IPR001610">
    <property type="entry name" value="PAC"/>
</dbReference>
<keyword evidence="3" id="KW-0600">Photoreceptor protein</keyword>
<dbReference type="Proteomes" id="UP000198977">
    <property type="component" value="Unassembled WGS sequence"/>
</dbReference>
<keyword evidence="12" id="KW-0157">Chromophore</keyword>
<evidence type="ECO:0000256" key="12">
    <source>
        <dbReference type="ARBA" id="ARBA00022991"/>
    </source>
</evidence>
<evidence type="ECO:0000256" key="5">
    <source>
        <dbReference type="ARBA" id="ARBA00022606"/>
    </source>
</evidence>
<dbReference type="EC" id="2.7.13.3" evidence="2"/>
<dbReference type="Gene3D" id="3.30.450.20">
    <property type="entry name" value="PAS domain"/>
    <property type="match status" value="1"/>
</dbReference>
<keyword evidence="9" id="KW-0547">Nucleotide-binding</keyword>
<feature type="domain" description="PAC" evidence="15">
    <location>
        <begin position="90"/>
        <end position="142"/>
    </location>
</feature>
<evidence type="ECO:0000256" key="13">
    <source>
        <dbReference type="ARBA" id="ARBA00023170"/>
    </source>
</evidence>
<dbReference type="InterPro" id="IPR000014">
    <property type="entry name" value="PAS"/>
</dbReference>
<dbReference type="STRING" id="74348.SAMN04488523_101305"/>
<dbReference type="RefSeq" id="WP_245766232.1">
    <property type="nucleotide sequence ID" value="NZ_FOMW01000001.1"/>
</dbReference>
<keyword evidence="8" id="KW-0808">Transferase</keyword>
<dbReference type="NCBIfam" id="TIGR00229">
    <property type="entry name" value="sensory_box"/>
    <property type="match status" value="1"/>
</dbReference>
<dbReference type="Gene3D" id="3.30.565.10">
    <property type="entry name" value="Histidine kinase-like ATPase, C-terminal domain"/>
    <property type="match status" value="1"/>
</dbReference>
<proteinExistence type="predicted"/>
<sequence>MYEESSAARWDLTSDRSMAQAVRMARIPLCITDPNQPDNPIIFANTAFLDLTGYSEAEVIGKNCRFLQGPDTTPKSIFRVRKAIEDQRVETVEIINYRKDGSRFVNALQIGPILDDAGEMTYCFGSQLDVTETRDAEDRAHKLASDELIHRLGNVVNVMTVIIRLTAREEEDTYTFGTKVAGRLRALSDAHLQTINRPEGQAMGLRELARTTLLAYAPLGQDQFTLTGPEAMIPRKLNSFVALGLHELATNSVKHGALSSATGRVALNWENRTATGGAGFSFRWEEAGGPRVVRSSRRSGSRMISELATAMGGTIEFDWQDTGLIARADFPD</sequence>
<evidence type="ECO:0000259" key="15">
    <source>
        <dbReference type="PROSITE" id="PS50113"/>
    </source>
</evidence>
<evidence type="ECO:0000256" key="11">
    <source>
        <dbReference type="ARBA" id="ARBA00022840"/>
    </source>
</evidence>
<evidence type="ECO:0000256" key="1">
    <source>
        <dbReference type="ARBA" id="ARBA00000085"/>
    </source>
</evidence>
<dbReference type="PROSITE" id="PS50113">
    <property type="entry name" value="PAC"/>
    <property type="match status" value="1"/>
</dbReference>
<keyword evidence="11" id="KW-0067">ATP-binding</keyword>
<protein>
    <recommendedName>
        <fullName evidence="2">histidine kinase</fullName>
        <ecNumber evidence="2">2.7.13.3</ecNumber>
    </recommendedName>
</protein>
<keyword evidence="10" id="KW-0418">Kinase</keyword>
<dbReference type="InterPro" id="IPR035965">
    <property type="entry name" value="PAS-like_dom_sf"/>
</dbReference>
<evidence type="ECO:0000313" key="17">
    <source>
        <dbReference type="Proteomes" id="UP000198977"/>
    </source>
</evidence>
<organism evidence="16 17">
    <name type="scientific">Sulfitobacter brevis</name>
    <dbReference type="NCBI Taxonomy" id="74348"/>
    <lineage>
        <taxon>Bacteria</taxon>
        <taxon>Pseudomonadati</taxon>
        <taxon>Pseudomonadota</taxon>
        <taxon>Alphaproteobacteria</taxon>
        <taxon>Rhodobacterales</taxon>
        <taxon>Roseobacteraceae</taxon>
        <taxon>Sulfitobacter</taxon>
    </lineage>
</organism>
<evidence type="ECO:0000256" key="9">
    <source>
        <dbReference type="ARBA" id="ARBA00022741"/>
    </source>
</evidence>
<keyword evidence="6" id="KW-0285">Flavoprotein</keyword>
<dbReference type="CDD" id="cd00130">
    <property type="entry name" value="PAS"/>
    <property type="match status" value="1"/>
</dbReference>
<evidence type="ECO:0000256" key="6">
    <source>
        <dbReference type="ARBA" id="ARBA00022630"/>
    </source>
</evidence>
<dbReference type="SUPFAM" id="SSF55785">
    <property type="entry name" value="PYP-like sensor domain (PAS domain)"/>
    <property type="match status" value="1"/>
</dbReference>
<reference evidence="16 17" key="1">
    <citation type="submission" date="2016-10" db="EMBL/GenBank/DDBJ databases">
        <authorList>
            <person name="de Groot N.N."/>
        </authorList>
    </citation>
    <scope>NUCLEOTIDE SEQUENCE [LARGE SCALE GENOMIC DNA]</scope>
    <source>
        <strain evidence="16 17">DSM 11443</strain>
    </source>
</reference>
<dbReference type="GO" id="GO:0004673">
    <property type="term" value="F:protein histidine kinase activity"/>
    <property type="evidence" value="ECO:0007669"/>
    <property type="project" value="UniProtKB-EC"/>
</dbReference>
<dbReference type="EMBL" id="FOMW01000001">
    <property type="protein sequence ID" value="SFD54672.1"/>
    <property type="molecule type" value="Genomic_DNA"/>
</dbReference>
<evidence type="ECO:0000256" key="8">
    <source>
        <dbReference type="ARBA" id="ARBA00022679"/>
    </source>
</evidence>
<dbReference type="PROSITE" id="PS50112">
    <property type="entry name" value="PAS"/>
    <property type="match status" value="1"/>
</dbReference>
<dbReference type="SMART" id="SM00086">
    <property type="entry name" value="PAC"/>
    <property type="match status" value="1"/>
</dbReference>
<gene>
    <name evidence="16" type="ORF">SAMN04488523_101305</name>
</gene>
<name>A0A1I1T7V4_9RHOB</name>
<accession>A0A1I1T7V4</accession>
<dbReference type="SMART" id="SM00911">
    <property type="entry name" value="HWE_HK"/>
    <property type="match status" value="1"/>
</dbReference>
<comment type="catalytic activity">
    <reaction evidence="1">
        <text>ATP + protein L-histidine = ADP + protein N-phospho-L-histidine.</text>
        <dbReference type="EC" id="2.7.13.3"/>
    </reaction>
</comment>
<dbReference type="GO" id="GO:0005524">
    <property type="term" value="F:ATP binding"/>
    <property type="evidence" value="ECO:0007669"/>
    <property type="project" value="UniProtKB-KW"/>
</dbReference>
<evidence type="ECO:0000256" key="10">
    <source>
        <dbReference type="ARBA" id="ARBA00022777"/>
    </source>
</evidence>
<evidence type="ECO:0000259" key="14">
    <source>
        <dbReference type="PROSITE" id="PS50112"/>
    </source>
</evidence>